<evidence type="ECO:0000313" key="3">
    <source>
        <dbReference type="Proteomes" id="UP001321473"/>
    </source>
</evidence>
<organism evidence="2 3">
    <name type="scientific">Amblyomma americanum</name>
    <name type="common">Lone star tick</name>
    <dbReference type="NCBI Taxonomy" id="6943"/>
    <lineage>
        <taxon>Eukaryota</taxon>
        <taxon>Metazoa</taxon>
        <taxon>Ecdysozoa</taxon>
        <taxon>Arthropoda</taxon>
        <taxon>Chelicerata</taxon>
        <taxon>Arachnida</taxon>
        <taxon>Acari</taxon>
        <taxon>Parasitiformes</taxon>
        <taxon>Ixodida</taxon>
        <taxon>Ixodoidea</taxon>
        <taxon>Ixodidae</taxon>
        <taxon>Amblyomminae</taxon>
        <taxon>Amblyomma</taxon>
    </lineage>
</organism>
<comment type="caution">
    <text evidence="2">The sequence shown here is derived from an EMBL/GenBank/DDBJ whole genome shotgun (WGS) entry which is preliminary data.</text>
</comment>
<dbReference type="GO" id="GO:0005509">
    <property type="term" value="F:calcium ion binding"/>
    <property type="evidence" value="ECO:0007669"/>
    <property type="project" value="InterPro"/>
</dbReference>
<name>A0AAQ4DWN3_AMBAM</name>
<dbReference type="Proteomes" id="UP001321473">
    <property type="component" value="Unassembled WGS sequence"/>
</dbReference>
<evidence type="ECO:0000259" key="1">
    <source>
        <dbReference type="PROSITE" id="PS50222"/>
    </source>
</evidence>
<dbReference type="PROSITE" id="PS50222">
    <property type="entry name" value="EF_HAND_2"/>
    <property type="match status" value="1"/>
</dbReference>
<reference evidence="2 3" key="1">
    <citation type="journal article" date="2023" name="Arcadia Sci">
        <title>De novo assembly of a long-read Amblyomma americanum tick genome.</title>
        <authorList>
            <person name="Chou S."/>
            <person name="Poskanzer K.E."/>
            <person name="Rollins M."/>
            <person name="Thuy-Boun P.S."/>
        </authorList>
    </citation>
    <scope>NUCLEOTIDE SEQUENCE [LARGE SCALE GENOMIC DNA]</scope>
    <source>
        <strain evidence="2">F_SG_1</strain>
        <tissue evidence="2">Salivary glands</tissue>
    </source>
</reference>
<dbReference type="InterPro" id="IPR011992">
    <property type="entry name" value="EF-hand-dom_pair"/>
</dbReference>
<dbReference type="InterPro" id="IPR002048">
    <property type="entry name" value="EF_hand_dom"/>
</dbReference>
<evidence type="ECO:0000313" key="2">
    <source>
        <dbReference type="EMBL" id="KAK8766873.1"/>
    </source>
</evidence>
<gene>
    <name evidence="2" type="ORF">V5799_006347</name>
</gene>
<feature type="domain" description="EF-hand" evidence="1">
    <location>
        <begin position="56"/>
        <end position="91"/>
    </location>
</feature>
<dbReference type="SUPFAM" id="SSF47473">
    <property type="entry name" value="EF-hand"/>
    <property type="match status" value="1"/>
</dbReference>
<proteinExistence type="predicted"/>
<sequence length="108" mass="12193">MQETLELLLSDRELHGALDAMGNGGVQGALTWPGFVALHERLYAGDRDERGALPHDLMTLLREDFARFDRDHDGSISQAQVLTRFVLQLLRQQHADVSELPAFRQRLA</sequence>
<dbReference type="EMBL" id="JARKHS020025912">
    <property type="protein sequence ID" value="KAK8766873.1"/>
    <property type="molecule type" value="Genomic_DNA"/>
</dbReference>
<protein>
    <recommendedName>
        <fullName evidence="1">EF-hand domain-containing protein</fullName>
    </recommendedName>
</protein>
<keyword evidence="3" id="KW-1185">Reference proteome</keyword>
<dbReference type="Gene3D" id="1.10.238.10">
    <property type="entry name" value="EF-hand"/>
    <property type="match status" value="1"/>
</dbReference>
<dbReference type="AlphaFoldDB" id="A0AAQ4DWN3"/>
<accession>A0AAQ4DWN3</accession>